<dbReference type="EMBL" id="JBHRUG010000026">
    <property type="protein sequence ID" value="MFC3284371.1"/>
    <property type="molecule type" value="Genomic_DNA"/>
</dbReference>
<feature type="transmembrane region" description="Helical" evidence="1">
    <location>
        <begin position="12"/>
        <end position="37"/>
    </location>
</feature>
<comment type="caution">
    <text evidence="2">The sequence shown here is derived from an EMBL/GenBank/DDBJ whole genome shotgun (WGS) entry which is preliminary data.</text>
</comment>
<reference evidence="3" key="1">
    <citation type="journal article" date="2019" name="Int. J. Syst. Evol. Microbiol.">
        <title>The Global Catalogue of Microorganisms (GCM) 10K type strain sequencing project: providing services to taxonomists for standard genome sequencing and annotation.</title>
        <authorList>
            <consortium name="The Broad Institute Genomics Platform"/>
            <consortium name="The Broad Institute Genome Sequencing Center for Infectious Disease"/>
            <person name="Wu L."/>
            <person name="Ma J."/>
        </authorList>
    </citation>
    <scope>NUCLEOTIDE SEQUENCE [LARGE SCALE GENOMIC DNA]</scope>
    <source>
        <strain evidence="3">CECT 7698</strain>
    </source>
</reference>
<dbReference type="Proteomes" id="UP001595579">
    <property type="component" value="Unassembled WGS sequence"/>
</dbReference>
<evidence type="ECO:0000256" key="1">
    <source>
        <dbReference type="SAM" id="Phobius"/>
    </source>
</evidence>
<proteinExistence type="predicted"/>
<evidence type="ECO:0000313" key="2">
    <source>
        <dbReference type="EMBL" id="MFC3284371.1"/>
    </source>
</evidence>
<keyword evidence="1" id="KW-1133">Transmembrane helix</keyword>
<name>A0ABV7LQB7_9GAMM</name>
<protein>
    <submittedName>
        <fullName evidence="2">Uncharacterized protein</fullName>
    </submittedName>
</protein>
<sequence length="41" mass="4320">MAEYDPNFKDESGLLAVFLGLAVLVGMAALPATIAWIQLLG</sequence>
<evidence type="ECO:0000313" key="3">
    <source>
        <dbReference type="Proteomes" id="UP001595579"/>
    </source>
</evidence>
<dbReference type="RefSeq" id="WP_386774292.1">
    <property type="nucleotide sequence ID" value="NZ_JBHRUG010000026.1"/>
</dbReference>
<keyword evidence="1" id="KW-0472">Membrane</keyword>
<organism evidence="2 3">
    <name type="scientific">Litchfieldella rifensis</name>
    <dbReference type="NCBI Taxonomy" id="762643"/>
    <lineage>
        <taxon>Bacteria</taxon>
        <taxon>Pseudomonadati</taxon>
        <taxon>Pseudomonadota</taxon>
        <taxon>Gammaproteobacteria</taxon>
        <taxon>Oceanospirillales</taxon>
        <taxon>Halomonadaceae</taxon>
        <taxon>Litchfieldella</taxon>
    </lineage>
</organism>
<keyword evidence="1" id="KW-0812">Transmembrane</keyword>
<keyword evidence="3" id="KW-1185">Reference proteome</keyword>
<gene>
    <name evidence="2" type="ORF">ACFOEV_12225</name>
</gene>
<accession>A0ABV7LQB7</accession>